<keyword evidence="3" id="KW-0012">Acyltransferase</keyword>
<name>A0A2P6QJ65_ROSCH</name>
<dbReference type="Pfam" id="PF02458">
    <property type="entry name" value="Transferase"/>
    <property type="match status" value="1"/>
</dbReference>
<sequence length="466" mass="51394">MAVGISVRESIMVKPAVETPRRSLWISNLDMVSSNAHTPTVYFYRPENGGAVDNGNFFDPIELKEALSKALVPFYPLAGRLQRNNEDKNGRVEIDCNADGVLFVFADSSYCIDDFGDFLPTPEFGSMLIPDVDYSAGISSYALLVVQITYLKCGGVVLGIGFEHCVADGFSALHFINAWSDMARGLDLAIPPNLDRTLLRAREPPQPLLHHNHHVEYQPAPLPTTEATAGADPDYETATATTVSIFKFTKEHINILKAKSSNDDGNSSMKYTSYEVFAAHVWRCACKARELADDQETQFHIAANGRSRLQSPIPPGYFGNVIFCGAPTAFAGDIISKPIGYAASCIHNTLVRMDDDYLRSALDYLELQQSHRHLSDFARGAHYWKCPNLGITSWVTLPIYDADFRWGRPIFVGRGKILHEGKAYTIPKAGNDGSFSLAINCSAISTKVTRNVERCGTGTRYGYAVR</sequence>
<accession>A0A2P6QJ65</accession>
<proteinExistence type="inferred from homology"/>
<evidence type="ECO:0000256" key="1">
    <source>
        <dbReference type="ARBA" id="ARBA00009861"/>
    </source>
</evidence>
<dbReference type="STRING" id="74649.A0A2P6QJ65"/>
<gene>
    <name evidence="4" type="ORF">RchiOBHm_Chr5g0066491</name>
</gene>
<reference evidence="4 5" key="1">
    <citation type="journal article" date="2018" name="Nat. Genet.">
        <title>The Rosa genome provides new insights in the design of modern roses.</title>
        <authorList>
            <person name="Bendahmane M."/>
        </authorList>
    </citation>
    <scope>NUCLEOTIDE SEQUENCE [LARGE SCALE GENOMIC DNA]</scope>
    <source>
        <strain evidence="5">cv. Old Blush</strain>
    </source>
</reference>
<evidence type="ECO:0000256" key="3">
    <source>
        <dbReference type="ARBA" id="ARBA00023315"/>
    </source>
</evidence>
<protein>
    <submittedName>
        <fullName evidence="4">Putative transferase</fullName>
    </submittedName>
</protein>
<dbReference type="InterPro" id="IPR050317">
    <property type="entry name" value="Plant_Fungal_Acyltransferase"/>
</dbReference>
<evidence type="ECO:0000313" key="5">
    <source>
        <dbReference type="Proteomes" id="UP000238479"/>
    </source>
</evidence>
<dbReference type="PANTHER" id="PTHR31642">
    <property type="entry name" value="TRICHOTHECENE 3-O-ACETYLTRANSFERASE"/>
    <property type="match status" value="1"/>
</dbReference>
<keyword evidence="5" id="KW-1185">Reference proteome</keyword>
<comment type="similarity">
    <text evidence="1">Belongs to the plant acyltransferase family.</text>
</comment>
<dbReference type="InterPro" id="IPR023213">
    <property type="entry name" value="CAT-like_dom_sf"/>
</dbReference>
<dbReference type="PANTHER" id="PTHR31642:SF11">
    <property type="entry name" value="SHIKIMATE O-HYDROXYCINNAMOYLTRANSFERASE"/>
    <property type="match status" value="1"/>
</dbReference>
<dbReference type="FunFam" id="3.30.559.10:FF:000008">
    <property type="entry name" value="Tryptamine hydroxycinnamoyl transferase"/>
    <property type="match status" value="1"/>
</dbReference>
<dbReference type="Gene3D" id="3.30.559.10">
    <property type="entry name" value="Chloramphenicol acetyltransferase-like domain"/>
    <property type="match status" value="2"/>
</dbReference>
<comment type="caution">
    <text evidence="4">The sequence shown here is derived from an EMBL/GenBank/DDBJ whole genome shotgun (WGS) entry which is preliminary data.</text>
</comment>
<dbReference type="AlphaFoldDB" id="A0A2P6QJ65"/>
<organism evidence="4 5">
    <name type="scientific">Rosa chinensis</name>
    <name type="common">China rose</name>
    <dbReference type="NCBI Taxonomy" id="74649"/>
    <lineage>
        <taxon>Eukaryota</taxon>
        <taxon>Viridiplantae</taxon>
        <taxon>Streptophyta</taxon>
        <taxon>Embryophyta</taxon>
        <taxon>Tracheophyta</taxon>
        <taxon>Spermatophyta</taxon>
        <taxon>Magnoliopsida</taxon>
        <taxon>eudicotyledons</taxon>
        <taxon>Gunneridae</taxon>
        <taxon>Pentapetalae</taxon>
        <taxon>rosids</taxon>
        <taxon>fabids</taxon>
        <taxon>Rosales</taxon>
        <taxon>Rosaceae</taxon>
        <taxon>Rosoideae</taxon>
        <taxon>Rosoideae incertae sedis</taxon>
        <taxon>Rosa</taxon>
    </lineage>
</organism>
<keyword evidence="2 4" id="KW-0808">Transferase</keyword>
<dbReference type="FunFam" id="3.30.559.10:FF:000015">
    <property type="entry name" value="Spermidine hydroxycinnamoyl transferase"/>
    <property type="match status" value="1"/>
</dbReference>
<dbReference type="Gramene" id="PRQ34226">
    <property type="protein sequence ID" value="PRQ34226"/>
    <property type="gene ID" value="RchiOBHm_Chr5g0066491"/>
</dbReference>
<evidence type="ECO:0000256" key="2">
    <source>
        <dbReference type="ARBA" id="ARBA00022679"/>
    </source>
</evidence>
<evidence type="ECO:0000313" key="4">
    <source>
        <dbReference type="EMBL" id="PRQ34226.1"/>
    </source>
</evidence>
<dbReference type="EMBL" id="PDCK01000043">
    <property type="protein sequence ID" value="PRQ34226.1"/>
    <property type="molecule type" value="Genomic_DNA"/>
</dbReference>
<dbReference type="Proteomes" id="UP000238479">
    <property type="component" value="Chromosome 5"/>
</dbReference>
<dbReference type="GO" id="GO:0016747">
    <property type="term" value="F:acyltransferase activity, transferring groups other than amino-acyl groups"/>
    <property type="evidence" value="ECO:0007669"/>
    <property type="project" value="UniProtKB-ARBA"/>
</dbReference>